<reference evidence="9" key="2">
    <citation type="submission" date="2016-02" db="EMBL/GenBank/DDBJ databases">
        <title>Genome sequencing of Aspergillus luchuensis NBRC 4314.</title>
        <authorList>
            <person name="Yamada O."/>
        </authorList>
    </citation>
    <scope>NUCLEOTIDE SEQUENCE [LARGE SCALE GENOMIC DNA]</scope>
    <source>
        <strain evidence="9">RIB 2604</strain>
    </source>
</reference>
<dbReference type="GO" id="GO:0005739">
    <property type="term" value="C:mitochondrion"/>
    <property type="evidence" value="ECO:0007669"/>
    <property type="project" value="UniProtKB-SubCell"/>
</dbReference>
<keyword evidence="4" id="KW-0809">Transit peptide</keyword>
<name>A0A146FJ15_ASPKA</name>
<evidence type="ECO:0000313" key="9">
    <source>
        <dbReference type="Proteomes" id="UP000075230"/>
    </source>
</evidence>
<evidence type="ECO:0000256" key="3">
    <source>
        <dbReference type="ARBA" id="ARBA00016197"/>
    </source>
</evidence>
<evidence type="ECO:0000256" key="4">
    <source>
        <dbReference type="ARBA" id="ARBA00022946"/>
    </source>
</evidence>
<dbReference type="Gene3D" id="3.90.1200.10">
    <property type="match status" value="1"/>
</dbReference>
<comment type="similarity">
    <text evidence="2">Belongs to the AIM9 family.</text>
</comment>
<dbReference type="PANTHER" id="PTHR36091">
    <property type="entry name" value="ALTERED INHERITANCE OF MITOCHONDRIA PROTEIN 9, MITOCHONDRIAL"/>
    <property type="match status" value="1"/>
</dbReference>
<keyword evidence="5" id="KW-0496">Mitochondrion</keyword>
<dbReference type="SUPFAM" id="SSF56112">
    <property type="entry name" value="Protein kinase-like (PK-like)"/>
    <property type="match status" value="1"/>
</dbReference>
<dbReference type="AlphaFoldDB" id="A0A146FJ15"/>
<dbReference type="VEuPathDB" id="FungiDB:ASPFODRAFT_131854"/>
<dbReference type="PANTHER" id="PTHR36091:SF1">
    <property type="entry name" value="ALTERED INHERITANCE OF MITOCHONDRIA PROTEIN 9, MITOCHONDRIAL"/>
    <property type="match status" value="1"/>
</dbReference>
<dbReference type="InterPro" id="IPR002575">
    <property type="entry name" value="Aminoglycoside_PTrfase"/>
</dbReference>
<dbReference type="EMBL" id="BCWF01000020">
    <property type="protein sequence ID" value="GAT26164.1"/>
    <property type="molecule type" value="Genomic_DNA"/>
</dbReference>
<gene>
    <name evidence="8" type="ORF">RIB2604_02007440</name>
</gene>
<dbReference type="InterPro" id="IPR051035">
    <property type="entry name" value="Mito_inheritance_9"/>
</dbReference>
<evidence type="ECO:0000256" key="6">
    <source>
        <dbReference type="ARBA" id="ARBA00031849"/>
    </source>
</evidence>
<comment type="subcellular location">
    <subcellularLocation>
        <location evidence="1">Mitochondrion</location>
    </subcellularLocation>
</comment>
<evidence type="ECO:0000256" key="1">
    <source>
        <dbReference type="ARBA" id="ARBA00004173"/>
    </source>
</evidence>
<dbReference type="Proteomes" id="UP000075230">
    <property type="component" value="Unassembled WGS sequence"/>
</dbReference>
<reference evidence="8 9" key="1">
    <citation type="journal article" date="2016" name="DNA Res.">
        <title>Genome sequence of Aspergillus luchuensis NBRC 4314.</title>
        <authorList>
            <person name="Yamada O."/>
            <person name="Machida M."/>
            <person name="Hosoyama A."/>
            <person name="Goto M."/>
            <person name="Takahashi T."/>
            <person name="Futagami T."/>
            <person name="Yamagata Y."/>
            <person name="Takeuchi M."/>
            <person name="Kobayashi T."/>
            <person name="Koike H."/>
            <person name="Abe K."/>
            <person name="Asai K."/>
            <person name="Arita M."/>
            <person name="Fujita N."/>
            <person name="Fukuda K."/>
            <person name="Higa K."/>
            <person name="Horikawa H."/>
            <person name="Ishikawa T."/>
            <person name="Jinno K."/>
            <person name="Kato Y."/>
            <person name="Kirimura K."/>
            <person name="Mizutani O."/>
            <person name="Nakasone K."/>
            <person name="Sano M."/>
            <person name="Shiraishi Y."/>
            <person name="Tsukahara M."/>
            <person name="Gomi K."/>
        </authorList>
    </citation>
    <scope>NUCLEOTIDE SEQUENCE [LARGE SCALE GENOMIC DNA]</scope>
    <source>
        <strain evidence="8 9">RIB 2604</strain>
    </source>
</reference>
<protein>
    <recommendedName>
        <fullName evidence="3">Altered inheritance of mitochondria protein 9, mitochondrial</fullName>
    </recommendedName>
    <alternativeName>
        <fullName evidence="6">Found in mitochondrial proteome protein 29</fullName>
    </alternativeName>
</protein>
<keyword evidence="8" id="KW-0808">Transferase</keyword>
<accession>A0A146FJ15</accession>
<evidence type="ECO:0000256" key="2">
    <source>
        <dbReference type="ARBA" id="ARBA00005543"/>
    </source>
</evidence>
<dbReference type="Pfam" id="PF01636">
    <property type="entry name" value="APH"/>
    <property type="match status" value="1"/>
</dbReference>
<comment type="caution">
    <text evidence="8">The sequence shown here is derived from an EMBL/GenBank/DDBJ whole genome shotgun (WGS) entry which is preliminary data.</text>
</comment>
<proteinExistence type="inferred from homology"/>
<sequence>MLSAGTPIRSKQASLPVGRLNKAPIERGLSSREFGTQSLRLAHATRRRLPPFFLSTTTGLVRRHTFRVADKACYWHSTATRKARGDLRMYHTPISYGHSTPTDHDHDRNGVHLDLDPYNYTSGRWLRNDEEERASRYIQFDFDALRRKVLNLSPGASTITKCQKLEGGFNRVFIFELDNDKRVVARLPFSLAGPAQLTTSSEIATIEYLQTNTTVPIPKILDWSNDATSIDNPIGSEYIIMEHATGVQLHKKWHEMDDKKRIKCIDAIYRKLKEVVDLQFPCFGSLYSIHSPVSPDNRRVLDAEFCIGPHCGTRYWDCDVGRGQASHDTKPNRGPWNDLYEYCDGLIDAGLSRLPAVDSETKRRPMYHGSVETHKMLLAQTRDLMRSMSQDFRIKDCATPVLFHPDLHKRNIFVSENDPSEITAIIDWQAASIEPAFWYADEIPDFATENEVCTRAFDVCTQFLIPTLSKPRLMDENLFRPFRYSYRTWKDGAAALHHDLIDTSQNWEKLGFAGPCPYAVPPPHELADHQKKYRLFEAAHNLRYDLAGLLNTATDGWVSTGDWEAAQTAHHEMFDGMLQAVLTNPEIDDPDEPVKDEETLRSIWPFDI</sequence>
<dbReference type="InterPro" id="IPR011009">
    <property type="entry name" value="Kinase-like_dom_sf"/>
</dbReference>
<organism evidence="8 9">
    <name type="scientific">Aspergillus kawachii</name>
    <name type="common">White koji mold</name>
    <name type="synonym">Aspergillus awamori var. kawachi</name>
    <dbReference type="NCBI Taxonomy" id="1069201"/>
    <lineage>
        <taxon>Eukaryota</taxon>
        <taxon>Fungi</taxon>
        <taxon>Dikarya</taxon>
        <taxon>Ascomycota</taxon>
        <taxon>Pezizomycotina</taxon>
        <taxon>Eurotiomycetes</taxon>
        <taxon>Eurotiomycetidae</taxon>
        <taxon>Eurotiales</taxon>
        <taxon>Aspergillaceae</taxon>
        <taxon>Aspergillus</taxon>
        <taxon>Aspergillus subgen. Circumdati</taxon>
    </lineage>
</organism>
<feature type="domain" description="Aminoglycoside phosphotransferase" evidence="7">
    <location>
        <begin position="165"/>
        <end position="436"/>
    </location>
</feature>
<evidence type="ECO:0000313" key="8">
    <source>
        <dbReference type="EMBL" id="GAT26164.1"/>
    </source>
</evidence>
<evidence type="ECO:0000259" key="7">
    <source>
        <dbReference type="Pfam" id="PF01636"/>
    </source>
</evidence>
<evidence type="ECO:0000256" key="5">
    <source>
        <dbReference type="ARBA" id="ARBA00023128"/>
    </source>
</evidence>
<dbReference type="GO" id="GO:0016740">
    <property type="term" value="F:transferase activity"/>
    <property type="evidence" value="ECO:0007669"/>
    <property type="project" value="UniProtKB-KW"/>
</dbReference>